<feature type="compositionally biased region" description="Polar residues" evidence="1">
    <location>
        <begin position="103"/>
        <end position="113"/>
    </location>
</feature>
<evidence type="ECO:0000313" key="2">
    <source>
        <dbReference type="EMBL" id="KAK7941644.1"/>
    </source>
</evidence>
<evidence type="ECO:0000313" key="3">
    <source>
        <dbReference type="Proteomes" id="UP001391051"/>
    </source>
</evidence>
<keyword evidence="3" id="KW-1185">Reference proteome</keyword>
<protein>
    <submittedName>
        <fullName evidence="2">Uncharacterized protein</fullName>
    </submittedName>
</protein>
<evidence type="ECO:0000256" key="1">
    <source>
        <dbReference type="SAM" id="MobiDB-lite"/>
    </source>
</evidence>
<comment type="caution">
    <text evidence="2">The sequence shown here is derived from an EMBL/GenBank/DDBJ whole genome shotgun (WGS) entry which is preliminary data.</text>
</comment>
<gene>
    <name evidence="2" type="ORF">PG986_014031</name>
</gene>
<dbReference type="RefSeq" id="XP_066694396.1">
    <property type="nucleotide sequence ID" value="XM_066850253.1"/>
</dbReference>
<reference evidence="2 3" key="1">
    <citation type="submission" date="2023-01" db="EMBL/GenBank/DDBJ databases">
        <title>Analysis of 21 Apiospora genomes using comparative genomics revels a genus with tremendous synthesis potential of carbohydrate active enzymes and secondary metabolites.</title>
        <authorList>
            <person name="Sorensen T."/>
        </authorList>
    </citation>
    <scope>NUCLEOTIDE SEQUENCE [LARGE SCALE GENOMIC DNA]</scope>
    <source>
        <strain evidence="2 3">CBS 24483</strain>
    </source>
</reference>
<accession>A0ABR1PXJ9</accession>
<name>A0ABR1PXJ9_9PEZI</name>
<sequence length="139" mass="15272">MWLGVDERTDADALKKEFENRFPGMTLNLTTELSEYHSVRFDEQLAAGHVYVDSIAFQTVHDFPRLDAEGALLHYAPVGFDQLYPPAATSRPPRGTRAFSTCPAPTSPTSASGCRTAPGWSACGLGLRISWELRRGSAR</sequence>
<proteinExistence type="predicted"/>
<dbReference type="GeneID" id="92083315"/>
<feature type="region of interest" description="Disordered" evidence="1">
    <location>
        <begin position="87"/>
        <end position="113"/>
    </location>
</feature>
<dbReference type="EMBL" id="JAQQWE010000009">
    <property type="protein sequence ID" value="KAK7941644.1"/>
    <property type="molecule type" value="Genomic_DNA"/>
</dbReference>
<organism evidence="2 3">
    <name type="scientific">Apiospora aurea</name>
    <dbReference type="NCBI Taxonomy" id="335848"/>
    <lineage>
        <taxon>Eukaryota</taxon>
        <taxon>Fungi</taxon>
        <taxon>Dikarya</taxon>
        <taxon>Ascomycota</taxon>
        <taxon>Pezizomycotina</taxon>
        <taxon>Sordariomycetes</taxon>
        <taxon>Xylariomycetidae</taxon>
        <taxon>Amphisphaeriales</taxon>
        <taxon>Apiosporaceae</taxon>
        <taxon>Apiospora</taxon>
    </lineage>
</organism>
<dbReference type="Proteomes" id="UP001391051">
    <property type="component" value="Unassembled WGS sequence"/>
</dbReference>